<gene>
    <name evidence="2" type="ordered locus">CAB487</name>
</gene>
<feature type="compositionally biased region" description="Polar residues" evidence="1">
    <location>
        <begin position="231"/>
        <end position="240"/>
    </location>
</feature>
<dbReference type="OrthoDB" id="17054at2"/>
<name>Q5L5Z2_CHLAB</name>
<keyword evidence="3" id="KW-1185">Reference proteome</keyword>
<sequence>MSHPSTNSHLRPHPTTNEPIHIETSGAASEVVSIVSVGKDTACKIRQSQVISLISAMMAAILLLTILILQLIPGAPVAFTVVLGLVLVGTTVVSLTSLAIYFLKIKKVFFELSEASKELRNTFFNFSLDFLQNVEPQRITQLPRYGLRSLQTASGSVSNRLSTTSSSTSILETSSASTTTPSLSLPGSLSVSTDAEDSVSTEVVSEDLSEEGTSASTGGAEPAVSPERVSLSAQEEQPSTSGAIAPNLERMNVDALFQSNLMRFLDISQGGRRHPSIGEHPKYKKEHSKATKSFSVFCRGIRQIWEKLKRGEMPVSVGDLLTMSTIPLFGADNHSILSITCNAKAVFSNDLWGAFWLHDTLINPQNADNLFALIRLLKTINQESAYTASLVSLNVLLSGWCLCNPNLATNIVGSVEKLPLSQQDKILVLEMLNSGNIIGALVFVHGRNHPNIQSIMRIYDVTAHGRAIPNSQAAVDISYESIAPYNLRAITVMGDLAERDQSTQDSSLMRESQKIFEKLGDHLPSGISGLAYSLGTGPDPQLSSAFSETMDFLHQHPPTSTSKIFCILQAIRSAPKVQTRLKDYLPYAGKTAIASAISTLILGGYSLGLFTYKQIDGLRSALGISERELLRLMESRKIAGAILPQLLS</sequence>
<dbReference type="EMBL" id="CR848038">
    <property type="protein sequence ID" value="CAH63939.1"/>
    <property type="molecule type" value="Genomic_DNA"/>
</dbReference>
<dbReference type="RefSeq" id="WP_011097111.1">
    <property type="nucleotide sequence ID" value="NC_004552.2"/>
</dbReference>
<organism evidence="2 3">
    <name type="scientific">Chlamydia abortus (strain DSM 27085 / S26/3)</name>
    <name type="common">Chlamydophila abortus</name>
    <dbReference type="NCBI Taxonomy" id="218497"/>
    <lineage>
        <taxon>Bacteria</taxon>
        <taxon>Pseudomonadati</taxon>
        <taxon>Chlamydiota</taxon>
        <taxon>Chlamydiia</taxon>
        <taxon>Chlamydiales</taxon>
        <taxon>Chlamydiaceae</taxon>
        <taxon>Chlamydia/Chlamydophila group</taxon>
        <taxon>Chlamydia</taxon>
    </lineage>
</organism>
<accession>Q5L5Z2</accession>
<dbReference type="KEGG" id="cab:CAB487"/>
<dbReference type="Proteomes" id="UP000001012">
    <property type="component" value="Chromosome"/>
</dbReference>
<feature type="compositionally biased region" description="Low complexity" evidence="1">
    <location>
        <begin position="168"/>
        <end position="193"/>
    </location>
</feature>
<reference evidence="2 3" key="1">
    <citation type="journal article" date="2005" name="Genome Res.">
        <title>The Chlamydophila abortus genome sequence reveals an array of variable proteins that contribute to interspecies variation.</title>
        <authorList>
            <person name="Thomson N.R."/>
            <person name="Yeats C."/>
            <person name="Bell K."/>
            <person name="Holden M.T.G."/>
            <person name="Bentley S.D."/>
            <person name="Livingstone M."/>
            <person name="Cerdeno-Tarraga A.M."/>
            <person name="Harris B."/>
            <person name="Doggett J."/>
            <person name="Ormond D."/>
            <person name="Mungal K."/>
            <person name="Clarke K."/>
            <person name="Feltwell T."/>
            <person name="Hance Z."/>
            <person name="Sanders M."/>
            <person name="Quail M.A."/>
            <person name="Price C."/>
            <person name="Parkhill J."/>
            <person name="Longbottom D."/>
        </authorList>
    </citation>
    <scope>NUCLEOTIDE SEQUENCE [LARGE SCALE GENOMIC DNA]</scope>
    <source>
        <strain evidence="3">DSM 27085 / S26/3</strain>
    </source>
</reference>
<dbReference type="NCBIfam" id="NF047333">
    <property type="entry name" value="Chlam_inc_CT214"/>
    <property type="match status" value="1"/>
</dbReference>
<feature type="compositionally biased region" description="Acidic residues" evidence="1">
    <location>
        <begin position="194"/>
        <end position="210"/>
    </location>
</feature>
<evidence type="ECO:0000256" key="1">
    <source>
        <dbReference type="SAM" id="MobiDB-lite"/>
    </source>
</evidence>
<protein>
    <submittedName>
        <fullName evidence="2">Inner membrane protein</fullName>
    </submittedName>
</protein>
<evidence type="ECO:0000313" key="2">
    <source>
        <dbReference type="EMBL" id="CAH63939.1"/>
    </source>
</evidence>
<evidence type="ECO:0000313" key="3">
    <source>
        <dbReference type="Proteomes" id="UP000001012"/>
    </source>
</evidence>
<feature type="region of interest" description="Disordered" evidence="1">
    <location>
        <begin position="168"/>
        <end position="240"/>
    </location>
</feature>
<dbReference type="HOGENOM" id="CLU_473875_0_0_0"/>
<proteinExistence type="predicted"/>
<dbReference type="AlphaFoldDB" id="Q5L5Z2"/>